<name>A0A5M3XRG4_9ACTN</name>
<protein>
    <recommendedName>
        <fullName evidence="3">CHAT domain-containing protein</fullName>
    </recommendedName>
</protein>
<evidence type="ECO:0000313" key="2">
    <source>
        <dbReference type="Proteomes" id="UP000377595"/>
    </source>
</evidence>
<dbReference type="Gene3D" id="1.25.40.10">
    <property type="entry name" value="Tetratricopeptide repeat domain"/>
    <property type="match status" value="1"/>
</dbReference>
<keyword evidence="2" id="KW-1185">Reference proteome</keyword>
<evidence type="ECO:0000313" key="1">
    <source>
        <dbReference type="EMBL" id="GES23824.1"/>
    </source>
</evidence>
<comment type="caution">
    <text evidence="1">The sequence shown here is derived from an EMBL/GenBank/DDBJ whole genome shotgun (WGS) entry which is preliminary data.</text>
</comment>
<gene>
    <name evidence="1" type="ORF">Aple_067230</name>
</gene>
<accession>A0A5M3XRG4</accession>
<dbReference type="AlphaFoldDB" id="A0A5M3XRG4"/>
<dbReference type="Proteomes" id="UP000377595">
    <property type="component" value="Unassembled WGS sequence"/>
</dbReference>
<proteinExistence type="predicted"/>
<dbReference type="EMBL" id="BLAF01000045">
    <property type="protein sequence ID" value="GES23824.1"/>
    <property type="molecule type" value="Genomic_DNA"/>
</dbReference>
<dbReference type="InterPro" id="IPR011990">
    <property type="entry name" value="TPR-like_helical_dom_sf"/>
</dbReference>
<reference evidence="1 2" key="1">
    <citation type="submission" date="2019-10" db="EMBL/GenBank/DDBJ databases">
        <title>Whole genome shotgun sequence of Acrocarpospora pleiomorpha NBRC 16267.</title>
        <authorList>
            <person name="Ichikawa N."/>
            <person name="Kimura A."/>
            <person name="Kitahashi Y."/>
            <person name="Komaki H."/>
            <person name="Oguchi A."/>
        </authorList>
    </citation>
    <scope>NUCLEOTIDE SEQUENCE [LARGE SCALE GENOMIC DNA]</scope>
    <source>
        <strain evidence="1 2">NBRC 16267</strain>
    </source>
</reference>
<evidence type="ECO:0008006" key="3">
    <source>
        <dbReference type="Google" id="ProtNLM"/>
    </source>
</evidence>
<sequence length="297" mass="32781">MAKLRAILEECSATRDALPLFDKKTTKNVTKLVATLAEPADDVDAAYTLGWFHWLRYEHLPEGKDRDDLDAAVTFFGPVFSADPTRVPDDLRAYFLRQEASTERALDRAAELLDIHQLDGDLAAIEEATALLRQIVAETAPQHRHYADRLSDLGTALRLRHAATGDRFALAEALEVSRMAIAAPAPPSTDRAPHLSNLGRVLVSLYHSTKVLHFIVEATQVSRTAVELAPDGHPDRGTYLSNLSNALTVHYNGTGNTEVLREALDLSREALAATPAGHIDYEVRRRHLESLEAGVRR</sequence>
<organism evidence="1 2">
    <name type="scientific">Acrocarpospora pleiomorpha</name>
    <dbReference type="NCBI Taxonomy" id="90975"/>
    <lineage>
        <taxon>Bacteria</taxon>
        <taxon>Bacillati</taxon>
        <taxon>Actinomycetota</taxon>
        <taxon>Actinomycetes</taxon>
        <taxon>Streptosporangiales</taxon>
        <taxon>Streptosporangiaceae</taxon>
        <taxon>Acrocarpospora</taxon>
    </lineage>
</organism>